<proteinExistence type="predicted"/>
<accession>A0A081C674</accession>
<evidence type="ECO:0000313" key="2">
    <source>
        <dbReference type="Proteomes" id="UP000030661"/>
    </source>
</evidence>
<dbReference type="HOGENOM" id="CLU_2840902_0_0_0"/>
<protein>
    <submittedName>
        <fullName evidence="1">Uncharacterized protein</fullName>
    </submittedName>
</protein>
<gene>
    <name evidence="1" type="ORF">U27_07067</name>
</gene>
<dbReference type="Proteomes" id="UP000030661">
    <property type="component" value="Unassembled WGS sequence"/>
</dbReference>
<dbReference type="EMBL" id="DF820471">
    <property type="protein sequence ID" value="GAK60079.1"/>
    <property type="molecule type" value="Genomic_DNA"/>
</dbReference>
<sequence>MSFERVWRDRRRTGKHLCSLYARVWASPGLLSSLRSATWLSHQKCLYDDHVALLDAFHGEQFLGT</sequence>
<reference evidence="1" key="1">
    <citation type="journal article" date="2015" name="PeerJ">
        <title>First genomic representation of candidate bacterial phylum KSB3 points to enhanced environmental sensing as a trigger of wastewater bulking.</title>
        <authorList>
            <person name="Sekiguchi Y."/>
            <person name="Ohashi A."/>
            <person name="Parks D.H."/>
            <person name="Yamauchi T."/>
            <person name="Tyson G.W."/>
            <person name="Hugenholtz P."/>
        </authorList>
    </citation>
    <scope>NUCLEOTIDE SEQUENCE [LARGE SCALE GENOMIC DNA]</scope>
</reference>
<evidence type="ECO:0000313" key="1">
    <source>
        <dbReference type="EMBL" id="GAK60079.1"/>
    </source>
</evidence>
<dbReference type="AlphaFoldDB" id="A0A081C674"/>
<keyword evidence="2" id="KW-1185">Reference proteome</keyword>
<name>A0A081C674_VECG1</name>
<organism evidence="1">
    <name type="scientific">Vecturithrix granuli</name>
    <dbReference type="NCBI Taxonomy" id="1499967"/>
    <lineage>
        <taxon>Bacteria</taxon>
        <taxon>Candidatus Moduliflexota</taxon>
        <taxon>Candidatus Vecturitrichia</taxon>
        <taxon>Candidatus Vecturitrichales</taxon>
        <taxon>Candidatus Vecturitrichaceae</taxon>
        <taxon>Candidatus Vecturithrix</taxon>
    </lineage>
</organism>
<dbReference type="STRING" id="1499967.U27_07067"/>